<keyword evidence="5" id="KW-0285">Flavoprotein</keyword>
<keyword evidence="11" id="KW-1185">Reference proteome</keyword>
<organism evidence="10 11">
    <name type="scientific">Desulfacinum infernum DSM 9756</name>
    <dbReference type="NCBI Taxonomy" id="1121391"/>
    <lineage>
        <taxon>Bacteria</taxon>
        <taxon>Pseudomonadati</taxon>
        <taxon>Thermodesulfobacteriota</taxon>
        <taxon>Syntrophobacteria</taxon>
        <taxon>Syntrophobacterales</taxon>
        <taxon>Syntrophobacteraceae</taxon>
        <taxon>Desulfacinum</taxon>
    </lineage>
</organism>
<comment type="similarity">
    <text evidence="2">Belongs to the HdrA family.</text>
</comment>
<protein>
    <submittedName>
        <fullName evidence="10">Heterodisulfide reductase subunit A</fullName>
    </submittedName>
</protein>
<sequence length="936" mass="102989">MTLTDVERVEGDIGRFRVTLRRRPRYVDAERCIACGECARVCPREVADEFNGGVTTRKAVHIRYPQAVPLKYQIDPDACLKLKEGTCGACEKACPAGAVRFDDREQSLSVEVGSIILAPGFRPFDPQGIRTWGYGIFPNVITSLEFERYLSTSGPTQGRLIRPSDGRPVRKIAFLQCVGSRDENKCGHAYCSAVCCMSALKEAMLAKEAGPDVDVAVFFVDMRTPGKDFERYYEKARQMGVRFNRCRVHSLEPVGDCQRLYFRYVTNEGKQAKETFDLVVLSVGMETSPHTRNLAQVAGVTLNGDGFLETSSFQPVVTSRPGIYSCGAYTGPKDIPTSVVEASAAAAAAAGHLAEVRNSLTRSVDFPQERPVAHEEARVGIFVCHCGSNIAGVIDVEQLAAYAANLPHVAHVERNLFACSQDSQEQMRRRIQELGLNRIVVAACTPRSHEPLFRETLKSAGLNEYLFEMANIRNQASWVHAHNPRAATDKAKDLVRMAVAKVALAEPLPPVRVNVNPTVLIIGGGVAGMTAALGMADQGYPVHLVEKSSQLGGNARHLYQTWKGEPVPAFVESLVDRVKAHPYISVYLKSQVVKAEGYLGNFRSTIRKGASTLILDHGVAIVAVGATAYKPQEYGYVESQRVLTALEFDKLHAVGDERVVKSNSFVFIQCVGSREPERPYCSRVCCTHSIQAAIELKEEDPSREITILYRDIRTYGLREKLYKKAREMGVVFINYELHHKPVVRLGPNELYVQVTDHVLHMPVSIRADVVILATAIVPHPDIKELAQVYRIPTNEDGFFQEAHAKLRPVDFAGEGLFLAGLAHYPKPLDETIAQAQAAVARATGVLSIRRKDLDAVKAYVVEEKCDGCALCLDVCPFGAIDWDPREKGKDAPKLVRVNPVLCKGCGSCQSTCPKDGVRVAGFTYQQLLAQVRACLA</sequence>
<evidence type="ECO:0000256" key="4">
    <source>
        <dbReference type="ARBA" id="ARBA00022723"/>
    </source>
</evidence>
<dbReference type="Gene3D" id="3.50.50.60">
    <property type="entry name" value="FAD/NAD(P)-binding domain"/>
    <property type="match status" value="2"/>
</dbReference>
<proteinExistence type="inferred from homology"/>
<reference evidence="11" key="1">
    <citation type="submission" date="2016-11" db="EMBL/GenBank/DDBJ databases">
        <authorList>
            <person name="Varghese N."/>
            <person name="Submissions S."/>
        </authorList>
    </citation>
    <scope>NUCLEOTIDE SEQUENCE [LARGE SCALE GENOMIC DNA]</scope>
    <source>
        <strain evidence="11">DSM 9756</strain>
    </source>
</reference>
<keyword evidence="6" id="KW-0560">Oxidoreductase</keyword>
<evidence type="ECO:0000313" key="10">
    <source>
        <dbReference type="EMBL" id="SHF37252.1"/>
    </source>
</evidence>
<dbReference type="AlphaFoldDB" id="A0A1M5B4X8"/>
<feature type="domain" description="4Fe-4S ferredoxin-type" evidence="9">
    <location>
        <begin position="893"/>
        <end position="922"/>
    </location>
</feature>
<dbReference type="GO" id="GO:0046872">
    <property type="term" value="F:metal ion binding"/>
    <property type="evidence" value="ECO:0007669"/>
    <property type="project" value="UniProtKB-KW"/>
</dbReference>
<keyword evidence="3" id="KW-0004">4Fe-4S</keyword>
<dbReference type="InterPro" id="IPR023753">
    <property type="entry name" value="FAD/NAD-binding_dom"/>
</dbReference>
<feature type="domain" description="4Fe-4S ferredoxin-type" evidence="9">
    <location>
        <begin position="22"/>
        <end position="53"/>
    </location>
</feature>
<dbReference type="InterPro" id="IPR017900">
    <property type="entry name" value="4Fe4S_Fe_S_CS"/>
</dbReference>
<evidence type="ECO:0000256" key="7">
    <source>
        <dbReference type="ARBA" id="ARBA00023004"/>
    </source>
</evidence>
<dbReference type="GO" id="GO:0016491">
    <property type="term" value="F:oxidoreductase activity"/>
    <property type="evidence" value="ECO:0007669"/>
    <property type="project" value="UniProtKB-KW"/>
</dbReference>
<comment type="cofactor">
    <cofactor evidence="1">
        <name>FAD</name>
        <dbReference type="ChEBI" id="CHEBI:57692"/>
    </cofactor>
</comment>
<evidence type="ECO:0000256" key="6">
    <source>
        <dbReference type="ARBA" id="ARBA00023002"/>
    </source>
</evidence>
<keyword evidence="7" id="KW-0408">Iron</keyword>
<keyword evidence="4" id="KW-0479">Metal-binding</keyword>
<dbReference type="Proteomes" id="UP000184076">
    <property type="component" value="Unassembled WGS sequence"/>
</dbReference>
<evidence type="ECO:0000313" key="11">
    <source>
        <dbReference type="Proteomes" id="UP000184076"/>
    </source>
</evidence>
<dbReference type="SUPFAM" id="SSF54862">
    <property type="entry name" value="4Fe-4S ferredoxins"/>
    <property type="match status" value="2"/>
</dbReference>
<dbReference type="SUPFAM" id="SSF51905">
    <property type="entry name" value="FAD/NAD(P)-binding domain"/>
    <property type="match status" value="1"/>
</dbReference>
<dbReference type="STRING" id="1121391.SAMN02745206_01845"/>
<feature type="domain" description="4Fe-4S ferredoxin-type" evidence="9">
    <location>
        <begin position="856"/>
        <end position="885"/>
    </location>
</feature>
<keyword evidence="8" id="KW-0411">Iron-sulfur</keyword>
<dbReference type="PANTHER" id="PTHR43498">
    <property type="entry name" value="FERREDOXIN:COB-COM HETERODISULFIDE REDUCTASE SUBUNIT A"/>
    <property type="match status" value="1"/>
</dbReference>
<evidence type="ECO:0000256" key="3">
    <source>
        <dbReference type="ARBA" id="ARBA00022485"/>
    </source>
</evidence>
<dbReference type="SUPFAM" id="SSF51971">
    <property type="entry name" value="Nucleotide-binding domain"/>
    <property type="match status" value="1"/>
</dbReference>
<dbReference type="Gene3D" id="3.30.70.20">
    <property type="match status" value="2"/>
</dbReference>
<dbReference type="InterPro" id="IPR039650">
    <property type="entry name" value="HdrA-like"/>
</dbReference>
<dbReference type="PROSITE" id="PS51379">
    <property type="entry name" value="4FE4S_FER_2"/>
    <property type="match status" value="4"/>
</dbReference>
<keyword evidence="5" id="KW-0274">FAD</keyword>
<dbReference type="Pfam" id="PF07992">
    <property type="entry name" value="Pyr_redox_2"/>
    <property type="match status" value="2"/>
</dbReference>
<dbReference type="PROSITE" id="PS00198">
    <property type="entry name" value="4FE4S_FER_1"/>
    <property type="match status" value="3"/>
</dbReference>
<evidence type="ECO:0000256" key="1">
    <source>
        <dbReference type="ARBA" id="ARBA00001974"/>
    </source>
</evidence>
<dbReference type="Pfam" id="PF12838">
    <property type="entry name" value="Fer4_7"/>
    <property type="match status" value="2"/>
</dbReference>
<name>A0A1M5B4X8_9BACT</name>
<gene>
    <name evidence="10" type="ORF">SAMN02745206_01845</name>
</gene>
<evidence type="ECO:0000256" key="2">
    <source>
        <dbReference type="ARBA" id="ARBA00006561"/>
    </source>
</evidence>
<evidence type="ECO:0000256" key="8">
    <source>
        <dbReference type="ARBA" id="ARBA00023014"/>
    </source>
</evidence>
<dbReference type="PANTHER" id="PTHR43498:SF1">
    <property type="entry name" value="COB--COM HETERODISULFIDE REDUCTASE IRON-SULFUR SUBUNIT A"/>
    <property type="match status" value="1"/>
</dbReference>
<accession>A0A1M5B4X8</accession>
<dbReference type="GO" id="GO:0051539">
    <property type="term" value="F:4 iron, 4 sulfur cluster binding"/>
    <property type="evidence" value="ECO:0007669"/>
    <property type="project" value="UniProtKB-KW"/>
</dbReference>
<dbReference type="InterPro" id="IPR036188">
    <property type="entry name" value="FAD/NAD-bd_sf"/>
</dbReference>
<dbReference type="EMBL" id="FQVB01000016">
    <property type="protein sequence ID" value="SHF37252.1"/>
    <property type="molecule type" value="Genomic_DNA"/>
</dbReference>
<evidence type="ECO:0000259" key="9">
    <source>
        <dbReference type="PROSITE" id="PS51379"/>
    </source>
</evidence>
<evidence type="ECO:0000256" key="5">
    <source>
        <dbReference type="ARBA" id="ARBA00022827"/>
    </source>
</evidence>
<feature type="domain" description="4Fe-4S ferredoxin-type" evidence="9">
    <location>
        <begin position="70"/>
        <end position="104"/>
    </location>
</feature>
<dbReference type="InterPro" id="IPR017896">
    <property type="entry name" value="4Fe4S_Fe-S-bd"/>
</dbReference>